<evidence type="ECO:0000313" key="2">
    <source>
        <dbReference type="EMBL" id="GKT06450.1"/>
    </source>
</evidence>
<evidence type="ECO:0000313" key="3">
    <source>
        <dbReference type="Proteomes" id="UP001628078"/>
    </source>
</evidence>
<feature type="region of interest" description="Disordered" evidence="1">
    <location>
        <begin position="1"/>
        <end position="25"/>
    </location>
</feature>
<protein>
    <submittedName>
        <fullName evidence="2">Uncharacterized protein</fullName>
    </submittedName>
</protein>
<proteinExistence type="predicted"/>
<sequence>MAQTAAQKRAQQKYNEKNKEKRKVASYRNSARTFIRSYATDEDLAEFADLIKERARINKLLRRLDGVRSYMNRPEFLEKQQLSIEIWRRPKDLLADREANGDPNVDWQKWFTAKIAPRFSKEEPVVEMVHNGRHHFYNGNRAYDVLDWLD</sequence>
<comment type="caution">
    <text evidence="2">The sequence shown here is derived from an EMBL/GenBank/DDBJ whole genome shotgun (WGS) entry which is preliminary data.</text>
</comment>
<gene>
    <name evidence="2" type="ORF">JCM31185_17370</name>
</gene>
<dbReference type="EMBL" id="BQXO01000006">
    <property type="protein sequence ID" value="GKT06450.1"/>
    <property type="molecule type" value="Genomic_DNA"/>
</dbReference>
<dbReference type="Proteomes" id="UP001628078">
    <property type="component" value="Unassembled WGS sequence"/>
</dbReference>
<organism evidence="2 3">
    <name type="scientific">Furfurilactobacillus curtus</name>
    <dbReference type="NCBI Taxonomy" id="1746200"/>
    <lineage>
        <taxon>Bacteria</taxon>
        <taxon>Bacillati</taxon>
        <taxon>Bacillota</taxon>
        <taxon>Bacilli</taxon>
        <taxon>Lactobacillales</taxon>
        <taxon>Lactobacillaceae</taxon>
        <taxon>Furfurilactobacillus</taxon>
    </lineage>
</organism>
<evidence type="ECO:0000256" key="1">
    <source>
        <dbReference type="SAM" id="MobiDB-lite"/>
    </source>
</evidence>
<reference evidence="2 3" key="1">
    <citation type="submission" date="2022-03" db="EMBL/GenBank/DDBJ databases">
        <title>Draft genome sequence of Furfurilactobacillus curtus JCM 31185.</title>
        <authorList>
            <person name="Suzuki S."/>
            <person name="Endo A."/>
            <person name="Kajikawa A."/>
        </authorList>
    </citation>
    <scope>NUCLEOTIDE SEQUENCE [LARGE SCALE GENOMIC DNA]</scope>
    <source>
        <strain evidence="2 3">JCM 31185</strain>
    </source>
</reference>
<name>A0ABQ5JQY9_9LACO</name>
<accession>A0ABQ5JQY9</accession>
<dbReference type="RefSeq" id="WP_407884606.1">
    <property type="nucleotide sequence ID" value="NZ_BQXO01000006.1"/>
</dbReference>
<feature type="compositionally biased region" description="Low complexity" evidence="1">
    <location>
        <begin position="1"/>
        <end position="13"/>
    </location>
</feature>
<keyword evidence="3" id="KW-1185">Reference proteome</keyword>